<dbReference type="SUPFAM" id="SSF51735">
    <property type="entry name" value="NAD(P)-binding Rossmann-fold domains"/>
    <property type="match status" value="1"/>
</dbReference>
<dbReference type="Gene3D" id="3.40.50.720">
    <property type="entry name" value="NAD(P)-binding Rossmann-like Domain"/>
    <property type="match status" value="1"/>
</dbReference>
<dbReference type="Pfam" id="PF00106">
    <property type="entry name" value="adh_short"/>
    <property type="match status" value="1"/>
</dbReference>
<dbReference type="STRING" id="50376.A0A517LEX3"/>
<evidence type="ECO:0000313" key="13">
    <source>
        <dbReference type="EMBL" id="QDS74184.1"/>
    </source>
</evidence>
<dbReference type="PANTHER" id="PTHR43550:SF3">
    <property type="entry name" value="3-KETODIHYDROSPHINGOSINE REDUCTASE"/>
    <property type="match status" value="1"/>
</dbReference>
<comment type="pathway">
    <text evidence="2">Lipid metabolism; sphingolipid metabolism.</text>
</comment>
<evidence type="ECO:0000256" key="2">
    <source>
        <dbReference type="ARBA" id="ARBA00004760"/>
    </source>
</evidence>
<comment type="subcellular location">
    <subcellularLocation>
        <location evidence="1">Endoplasmic reticulum</location>
    </subcellularLocation>
</comment>
<name>A0A517LEX3_9PEZI</name>
<accession>A0A517LEX3</accession>
<dbReference type="GO" id="GO:0030148">
    <property type="term" value="P:sphingolipid biosynthetic process"/>
    <property type="evidence" value="ECO:0007669"/>
    <property type="project" value="InterPro"/>
</dbReference>
<dbReference type="Proteomes" id="UP000316270">
    <property type="component" value="Chromosome 11"/>
</dbReference>
<evidence type="ECO:0000313" key="14">
    <source>
        <dbReference type="Proteomes" id="UP000316270"/>
    </source>
</evidence>
<reference evidence="13 14" key="1">
    <citation type="submission" date="2019-07" db="EMBL/GenBank/DDBJ databases">
        <title>Finished genome of Venturia effusa.</title>
        <authorList>
            <person name="Young C.A."/>
            <person name="Cox M.P."/>
            <person name="Ganley A.R.D."/>
            <person name="David W.J."/>
        </authorList>
    </citation>
    <scope>NUCLEOTIDE SEQUENCE [LARGE SCALE GENOMIC DNA]</scope>
    <source>
        <strain evidence="14">albino</strain>
    </source>
</reference>
<comment type="pathway">
    <text evidence="3">Sphingolipid metabolism.</text>
</comment>
<dbReference type="GO" id="GO:0005789">
    <property type="term" value="C:endoplasmic reticulum membrane"/>
    <property type="evidence" value="ECO:0007669"/>
    <property type="project" value="TreeGrafter"/>
</dbReference>
<evidence type="ECO:0000256" key="7">
    <source>
        <dbReference type="ARBA" id="ARBA00023002"/>
    </source>
</evidence>
<sequence>MELFSPFYISLILAVPIVLVIMGLFSKNQFVVEGRTVLLTGASQGMGRGVAKLLASKGANVIIVARDQKKLDDAITYISAAAKSPSSQRFHTISADLSSASENERVLAEATAWNNGQVPDIVWSCVGIARPALFLDTPLESHRMHMETNYWSTCYLAHTVLNSWLKPQIKASPPADPKTQLPRHFIMTSSVAAFVGVAGYAPYSPSKAAIRSLADTLRSEINLYNGSRLHPTSPLNNHPETKIHIVLPGTITSPGNVEENKTKHPVTHILEADDPVSSEDEVAIASVKALERGDYMITTQFLSHAMRASTLGGSPRNGLLGIRDTLFSWVTAVAWLFIGPDMESKVYQYGKKNGVMEGATKQ</sequence>
<organism evidence="13 14">
    <name type="scientific">Venturia effusa</name>
    <dbReference type="NCBI Taxonomy" id="50376"/>
    <lineage>
        <taxon>Eukaryota</taxon>
        <taxon>Fungi</taxon>
        <taxon>Dikarya</taxon>
        <taxon>Ascomycota</taxon>
        <taxon>Pezizomycotina</taxon>
        <taxon>Dothideomycetes</taxon>
        <taxon>Pleosporomycetidae</taxon>
        <taxon>Venturiales</taxon>
        <taxon>Venturiaceae</taxon>
        <taxon>Venturia</taxon>
    </lineage>
</organism>
<dbReference type="PANTHER" id="PTHR43550">
    <property type="entry name" value="3-KETODIHYDROSPHINGOSINE REDUCTASE"/>
    <property type="match status" value="1"/>
</dbReference>
<dbReference type="GO" id="GO:0047560">
    <property type="term" value="F:3-dehydrosphinganine reductase activity"/>
    <property type="evidence" value="ECO:0007669"/>
    <property type="project" value="UniProtKB-EC"/>
</dbReference>
<dbReference type="OrthoDB" id="10267115at2759"/>
<keyword evidence="4" id="KW-0256">Endoplasmic reticulum</keyword>
<keyword evidence="7" id="KW-0560">Oxidoreductase</keyword>
<dbReference type="InterPro" id="IPR045022">
    <property type="entry name" value="KDSR-like"/>
</dbReference>
<proteinExistence type="predicted"/>
<comment type="catalytic activity">
    <reaction evidence="11">
        <text>sphinganine + NADP(+) = 3-oxosphinganine + NADPH + H(+)</text>
        <dbReference type="Rhea" id="RHEA:22640"/>
        <dbReference type="ChEBI" id="CHEBI:15378"/>
        <dbReference type="ChEBI" id="CHEBI:57783"/>
        <dbReference type="ChEBI" id="CHEBI:57817"/>
        <dbReference type="ChEBI" id="CHEBI:58299"/>
        <dbReference type="ChEBI" id="CHEBI:58349"/>
        <dbReference type="EC" id="1.1.1.102"/>
    </reaction>
    <physiologicalReaction direction="right-to-left" evidence="11">
        <dbReference type="Rhea" id="RHEA:22642"/>
    </physiologicalReaction>
</comment>
<dbReference type="AlphaFoldDB" id="A0A517LEX3"/>
<evidence type="ECO:0000256" key="11">
    <source>
        <dbReference type="ARBA" id="ARBA00048930"/>
    </source>
</evidence>
<evidence type="ECO:0000256" key="5">
    <source>
        <dbReference type="ARBA" id="ARBA00022857"/>
    </source>
</evidence>
<dbReference type="CDD" id="cd08939">
    <property type="entry name" value="KDSR-like_SDR_c"/>
    <property type="match status" value="1"/>
</dbReference>
<evidence type="ECO:0000256" key="6">
    <source>
        <dbReference type="ARBA" id="ARBA00022919"/>
    </source>
</evidence>
<dbReference type="GO" id="GO:0006666">
    <property type="term" value="P:3-keto-sphinganine metabolic process"/>
    <property type="evidence" value="ECO:0007669"/>
    <property type="project" value="InterPro"/>
</dbReference>
<evidence type="ECO:0000256" key="8">
    <source>
        <dbReference type="ARBA" id="ARBA00023098"/>
    </source>
</evidence>
<keyword evidence="12" id="KW-0472">Membrane</keyword>
<feature type="transmembrane region" description="Helical" evidence="12">
    <location>
        <begin position="6"/>
        <end position="25"/>
    </location>
</feature>
<protein>
    <recommendedName>
        <fullName evidence="9">3-dehydrosphinganine reductase</fullName>
        <ecNumber evidence="9">1.1.1.102</ecNumber>
    </recommendedName>
</protein>
<dbReference type="InterPro" id="IPR036291">
    <property type="entry name" value="NAD(P)-bd_dom_sf"/>
</dbReference>
<gene>
    <name evidence="13" type="ORF">FKW77_001996</name>
</gene>
<evidence type="ECO:0000256" key="9">
    <source>
        <dbReference type="ARBA" id="ARBA00026112"/>
    </source>
</evidence>
<keyword evidence="12" id="KW-1133">Transmembrane helix</keyword>
<dbReference type="EMBL" id="CP042195">
    <property type="protein sequence ID" value="QDS74184.1"/>
    <property type="molecule type" value="Genomic_DNA"/>
</dbReference>
<dbReference type="PRINTS" id="PR00081">
    <property type="entry name" value="GDHRDH"/>
</dbReference>
<keyword evidence="12" id="KW-0812">Transmembrane</keyword>
<evidence type="ECO:0000256" key="4">
    <source>
        <dbReference type="ARBA" id="ARBA00022824"/>
    </source>
</evidence>
<keyword evidence="6" id="KW-0746">Sphingolipid metabolism</keyword>
<keyword evidence="14" id="KW-1185">Reference proteome</keyword>
<evidence type="ECO:0000256" key="10">
    <source>
        <dbReference type="ARBA" id="ARBA00044737"/>
    </source>
</evidence>
<dbReference type="InterPro" id="IPR002347">
    <property type="entry name" value="SDR_fam"/>
</dbReference>
<keyword evidence="5" id="KW-0521">NADP</keyword>
<evidence type="ECO:0000256" key="3">
    <source>
        <dbReference type="ARBA" id="ARBA00004991"/>
    </source>
</evidence>
<comment type="function">
    <text evidence="10">Catalyzes the reduction of 3'-oxosphinganine (3-ketodihydrosphingosine/KDS) to sphinganine (dihydrosphingosine/DHS), the second step of de novo sphingolipid biosynthesis.</text>
</comment>
<keyword evidence="8" id="KW-0443">Lipid metabolism</keyword>
<evidence type="ECO:0000256" key="1">
    <source>
        <dbReference type="ARBA" id="ARBA00004240"/>
    </source>
</evidence>
<evidence type="ECO:0000256" key="12">
    <source>
        <dbReference type="SAM" id="Phobius"/>
    </source>
</evidence>
<dbReference type="EC" id="1.1.1.102" evidence="9"/>